<accession>A0ABQ1WJN5</accession>
<dbReference type="Proteomes" id="UP000605733">
    <property type="component" value="Unassembled WGS sequence"/>
</dbReference>
<evidence type="ECO:0008006" key="3">
    <source>
        <dbReference type="Google" id="ProtNLM"/>
    </source>
</evidence>
<proteinExistence type="predicted"/>
<protein>
    <recommendedName>
        <fullName evidence="3">Prophage protein DUF1660</fullName>
    </recommendedName>
</protein>
<comment type="caution">
    <text evidence="1">The sequence shown here is derived from an EMBL/GenBank/DDBJ whole genome shotgun (WGS) entry which is preliminary data.</text>
</comment>
<sequence length="83" mass="9694">MKKLNPTLFSFAKVYCNIFGHKLRVSKDITNHVHEYQCKKCGMEMTDTADGFLARLSPKFKETNRYLAQIHQKRKRVFVAKAS</sequence>
<evidence type="ECO:0000313" key="1">
    <source>
        <dbReference type="EMBL" id="GGG31471.1"/>
    </source>
</evidence>
<keyword evidence="2" id="KW-1185">Reference proteome</keyword>
<organism evidence="1 2">
    <name type="scientific">Christiangramia forsetii</name>
    <dbReference type="NCBI Taxonomy" id="411153"/>
    <lineage>
        <taxon>Bacteria</taxon>
        <taxon>Pseudomonadati</taxon>
        <taxon>Bacteroidota</taxon>
        <taxon>Flavobacteriia</taxon>
        <taxon>Flavobacteriales</taxon>
        <taxon>Flavobacteriaceae</taxon>
        <taxon>Christiangramia</taxon>
    </lineage>
</organism>
<reference evidence="2" key="1">
    <citation type="journal article" date="2019" name="Int. J. Syst. Evol. Microbiol.">
        <title>The Global Catalogue of Microorganisms (GCM) 10K type strain sequencing project: providing services to taxonomists for standard genome sequencing and annotation.</title>
        <authorList>
            <consortium name="The Broad Institute Genomics Platform"/>
            <consortium name="The Broad Institute Genome Sequencing Center for Infectious Disease"/>
            <person name="Wu L."/>
            <person name="Ma J."/>
        </authorList>
    </citation>
    <scope>NUCLEOTIDE SEQUENCE [LARGE SCALE GENOMIC DNA]</scope>
    <source>
        <strain evidence="2">CGMCC 1.15422</strain>
    </source>
</reference>
<name>A0ABQ1WJN5_9FLAO</name>
<dbReference type="EMBL" id="BMIX01000002">
    <property type="protein sequence ID" value="GGG31471.1"/>
    <property type="molecule type" value="Genomic_DNA"/>
</dbReference>
<evidence type="ECO:0000313" key="2">
    <source>
        <dbReference type="Proteomes" id="UP000605733"/>
    </source>
</evidence>
<gene>
    <name evidence="1" type="ORF">GCM10011532_13700</name>
</gene>